<protein>
    <recommendedName>
        <fullName evidence="2">Fe2OG dioxygenase domain-containing protein</fullName>
    </recommendedName>
</protein>
<accession>A0A8G2BMJ9</accession>
<dbReference type="Gene3D" id="2.60.120.620">
    <property type="entry name" value="q2cbj1_9rhob like domain"/>
    <property type="match status" value="1"/>
</dbReference>
<dbReference type="InterPro" id="IPR005123">
    <property type="entry name" value="Oxoglu/Fe-dep_dioxygenase_dom"/>
</dbReference>
<evidence type="ECO:0000256" key="1">
    <source>
        <dbReference type="RuleBase" id="RU003682"/>
    </source>
</evidence>
<keyword evidence="4" id="KW-1185">Reference proteome</keyword>
<reference evidence="3 4" key="1">
    <citation type="submission" date="2016-10" db="EMBL/GenBank/DDBJ databases">
        <authorList>
            <person name="Varghese N."/>
            <person name="Submissions S."/>
        </authorList>
    </citation>
    <scope>NUCLEOTIDE SEQUENCE [LARGE SCALE GENOMIC DNA]</scope>
    <source>
        <strain evidence="3 4">DSM 18839</strain>
    </source>
</reference>
<dbReference type="GO" id="GO:0016491">
    <property type="term" value="F:oxidoreductase activity"/>
    <property type="evidence" value="ECO:0007669"/>
    <property type="project" value="UniProtKB-KW"/>
</dbReference>
<dbReference type="Gene3D" id="1.25.40.10">
    <property type="entry name" value="Tetratricopeptide repeat domain"/>
    <property type="match status" value="2"/>
</dbReference>
<dbReference type="InterPro" id="IPR011990">
    <property type="entry name" value="TPR-like_helical_dom_sf"/>
</dbReference>
<feature type="domain" description="Fe2OG dioxygenase" evidence="2">
    <location>
        <begin position="266"/>
        <end position="402"/>
    </location>
</feature>
<keyword evidence="1" id="KW-0560">Oxidoreductase</keyword>
<keyword evidence="1" id="KW-0479">Metal-binding</keyword>
<gene>
    <name evidence="3" type="ORF">SAMN05660686_04844</name>
</gene>
<dbReference type="Pfam" id="PF13759">
    <property type="entry name" value="2OG-FeII_Oxy_5"/>
    <property type="match status" value="1"/>
</dbReference>
<keyword evidence="1" id="KW-0408">Iron</keyword>
<dbReference type="EMBL" id="FNBW01000022">
    <property type="protein sequence ID" value="SDG55853.1"/>
    <property type="molecule type" value="Genomic_DNA"/>
</dbReference>
<dbReference type="Pfam" id="PF14559">
    <property type="entry name" value="TPR_19"/>
    <property type="match status" value="1"/>
</dbReference>
<evidence type="ECO:0000259" key="2">
    <source>
        <dbReference type="PROSITE" id="PS51471"/>
    </source>
</evidence>
<proteinExistence type="inferred from homology"/>
<comment type="caution">
    <text evidence="3">The sequence shown here is derived from an EMBL/GenBank/DDBJ whole genome shotgun (WGS) entry which is preliminary data.</text>
</comment>
<organism evidence="3 4">
    <name type="scientific">Thalassobaculum litoreum DSM 18839</name>
    <dbReference type="NCBI Taxonomy" id="1123362"/>
    <lineage>
        <taxon>Bacteria</taxon>
        <taxon>Pseudomonadati</taxon>
        <taxon>Pseudomonadota</taxon>
        <taxon>Alphaproteobacteria</taxon>
        <taxon>Rhodospirillales</taxon>
        <taxon>Thalassobaculaceae</taxon>
        <taxon>Thalassobaculum</taxon>
    </lineage>
</organism>
<dbReference type="AlphaFoldDB" id="A0A8G2BMJ9"/>
<dbReference type="PROSITE" id="PS51471">
    <property type="entry name" value="FE2OG_OXY"/>
    <property type="match status" value="1"/>
</dbReference>
<sequence length="403" mass="43744">MQIADALRLAIRHFNAGQASEGAALCDAILNVQPDNPVANCLLARARMRAGTAGEARRLVDRAKRAAPDYPPALELDARLLDEFEEADREVVADAYRRALAVSPATSALWFAYGNLRQGAFGDAAGSIVPYARALAARPGEIPVAMNLATARLKLDQAEAALALCEETLASRPTHIRALALKTTALFDLGRPKPADALTGFGTLTRPMMLPVPQGYDSLEAFNADFAEAIRTHPRRRDDYDPNKRAIRGGSIVTDLLNHDHPAIRVFHAALDAAIAAYGDALPALPGHPHIDGRPGGYALDVWGNILRAEGHQDGHIHNLGWLSGVYYVEMPEVLREDDAAHEGWIEFNHPGYGIPDRGTATVHRVCPTPGMIVLFPSYVWHRTVPFEGAGERISVAFDLHPR</sequence>
<evidence type="ECO:0000313" key="3">
    <source>
        <dbReference type="EMBL" id="SDG55853.1"/>
    </source>
</evidence>
<evidence type="ECO:0000313" key="4">
    <source>
        <dbReference type="Proteomes" id="UP000198615"/>
    </source>
</evidence>
<comment type="similarity">
    <text evidence="1">Belongs to the iron/ascorbate-dependent oxidoreductase family.</text>
</comment>
<dbReference type="GO" id="GO:0046872">
    <property type="term" value="F:metal ion binding"/>
    <property type="evidence" value="ECO:0007669"/>
    <property type="project" value="UniProtKB-KW"/>
</dbReference>
<name>A0A8G2BMJ9_9PROT</name>
<dbReference type="InterPro" id="IPR012668">
    <property type="entry name" value="CHP02466"/>
</dbReference>
<dbReference type="SUPFAM" id="SSF48452">
    <property type="entry name" value="TPR-like"/>
    <property type="match status" value="1"/>
</dbReference>
<dbReference type="Proteomes" id="UP000198615">
    <property type="component" value="Unassembled WGS sequence"/>
</dbReference>